<gene>
    <name evidence="1" type="ORF">HYY65_12850</name>
</gene>
<dbReference type="Proteomes" id="UP000741360">
    <property type="component" value="Unassembled WGS sequence"/>
</dbReference>
<name>A0A932GR92_UNCTE</name>
<dbReference type="EMBL" id="JACPSX010000246">
    <property type="protein sequence ID" value="MBI3015913.1"/>
    <property type="molecule type" value="Genomic_DNA"/>
</dbReference>
<sequence length="80" mass="9276">MAEQERRGKSAVLKAEGWERRTTVCEPRLSELVELYESLGFEVRLEPFEPEEGYECLDCYLMEPGRYKIIYTRPQDAGAG</sequence>
<protein>
    <submittedName>
        <fullName evidence="1">Uncharacterized protein</fullName>
    </submittedName>
</protein>
<organism evidence="1 2">
    <name type="scientific">Tectimicrobiota bacterium</name>
    <dbReference type="NCBI Taxonomy" id="2528274"/>
    <lineage>
        <taxon>Bacteria</taxon>
        <taxon>Pseudomonadati</taxon>
        <taxon>Nitrospinota/Tectimicrobiota group</taxon>
        <taxon>Candidatus Tectimicrobiota</taxon>
    </lineage>
</organism>
<evidence type="ECO:0000313" key="2">
    <source>
        <dbReference type="Proteomes" id="UP000741360"/>
    </source>
</evidence>
<comment type="caution">
    <text evidence="1">The sequence shown here is derived from an EMBL/GenBank/DDBJ whole genome shotgun (WGS) entry which is preliminary data.</text>
</comment>
<dbReference type="AlphaFoldDB" id="A0A932GR92"/>
<evidence type="ECO:0000313" key="1">
    <source>
        <dbReference type="EMBL" id="MBI3015913.1"/>
    </source>
</evidence>
<reference evidence="1" key="1">
    <citation type="submission" date="2020-07" db="EMBL/GenBank/DDBJ databases">
        <title>Huge and variable diversity of episymbiotic CPR bacteria and DPANN archaea in groundwater ecosystems.</title>
        <authorList>
            <person name="He C.Y."/>
            <person name="Keren R."/>
            <person name="Whittaker M."/>
            <person name="Farag I.F."/>
            <person name="Doudna J."/>
            <person name="Cate J.H.D."/>
            <person name="Banfield J.F."/>
        </authorList>
    </citation>
    <scope>NUCLEOTIDE SEQUENCE</scope>
    <source>
        <strain evidence="1">NC_groundwater_717_Ag_S-0.2um_59_8</strain>
    </source>
</reference>
<proteinExistence type="predicted"/>
<accession>A0A932GR92</accession>